<dbReference type="SUPFAM" id="SSF51735">
    <property type="entry name" value="NAD(P)-binding Rossmann-fold domains"/>
    <property type="match status" value="1"/>
</dbReference>
<dbReference type="GO" id="GO:0004617">
    <property type="term" value="F:phosphoglycerate dehydrogenase activity"/>
    <property type="evidence" value="ECO:0007669"/>
    <property type="project" value="UniProtKB-EC"/>
</dbReference>
<evidence type="ECO:0000256" key="2">
    <source>
        <dbReference type="ARBA" id="ARBA00005216"/>
    </source>
</evidence>
<dbReference type="PROSITE" id="PS00671">
    <property type="entry name" value="D_2_HYDROXYACID_DH_3"/>
    <property type="match status" value="1"/>
</dbReference>
<protein>
    <recommendedName>
        <fullName evidence="6">D-3-phosphoglycerate dehydrogenase</fullName>
        <ecNumber evidence="4">1.1.1.399</ecNumber>
        <ecNumber evidence="5">1.1.1.95</ecNumber>
    </recommendedName>
    <alternativeName>
        <fullName evidence="9">2-oxoglutarate reductase</fullName>
    </alternativeName>
</protein>
<dbReference type="FunFam" id="3.40.50.720:FF:000041">
    <property type="entry name" value="D-3-phosphoglycerate dehydrogenase"/>
    <property type="match status" value="1"/>
</dbReference>
<dbReference type="Gene3D" id="3.30.70.260">
    <property type="match status" value="1"/>
</dbReference>
<evidence type="ECO:0000256" key="12">
    <source>
        <dbReference type="RuleBase" id="RU003719"/>
    </source>
</evidence>
<comment type="catalytic activity">
    <reaction evidence="10">
        <text>(R)-2-hydroxyglutarate + NAD(+) = 2-oxoglutarate + NADH + H(+)</text>
        <dbReference type="Rhea" id="RHEA:49612"/>
        <dbReference type="ChEBI" id="CHEBI:15378"/>
        <dbReference type="ChEBI" id="CHEBI:15801"/>
        <dbReference type="ChEBI" id="CHEBI:16810"/>
        <dbReference type="ChEBI" id="CHEBI:57540"/>
        <dbReference type="ChEBI" id="CHEBI:57945"/>
        <dbReference type="EC" id="1.1.1.399"/>
    </reaction>
</comment>
<dbReference type="InterPro" id="IPR029753">
    <property type="entry name" value="D-isomer_DH_CS"/>
</dbReference>
<comment type="similarity">
    <text evidence="3 12">Belongs to the D-isomer specific 2-hydroxyacid dehydrogenase family.</text>
</comment>
<dbReference type="GO" id="GO:0006564">
    <property type="term" value="P:L-serine biosynthetic process"/>
    <property type="evidence" value="ECO:0007669"/>
    <property type="project" value="UniProtKB-ARBA"/>
</dbReference>
<dbReference type="AlphaFoldDB" id="A0A316J6J1"/>
<gene>
    <name evidence="14" type="ORF">DKP76_12255</name>
</gene>
<keyword evidence="8" id="KW-0520">NAD</keyword>
<dbReference type="PROSITE" id="PS51671">
    <property type="entry name" value="ACT"/>
    <property type="match status" value="1"/>
</dbReference>
<accession>A0A316J6J1</accession>
<dbReference type="OrthoDB" id="9793626at2"/>
<dbReference type="PROSITE" id="PS00065">
    <property type="entry name" value="D_2_HYDROXYACID_DH_1"/>
    <property type="match status" value="1"/>
</dbReference>
<evidence type="ECO:0000313" key="15">
    <source>
        <dbReference type="Proteomes" id="UP000245865"/>
    </source>
</evidence>
<evidence type="ECO:0000256" key="6">
    <source>
        <dbReference type="ARBA" id="ARBA00021582"/>
    </source>
</evidence>
<keyword evidence="7 12" id="KW-0560">Oxidoreductase</keyword>
<evidence type="ECO:0000256" key="11">
    <source>
        <dbReference type="ARBA" id="ARBA00048731"/>
    </source>
</evidence>
<dbReference type="InterPro" id="IPR006139">
    <property type="entry name" value="D-isomer_2_OHA_DH_cat_dom"/>
</dbReference>
<organism evidence="14 15">
    <name type="scientific">Falsochrobactrum shanghaiense</name>
    <dbReference type="NCBI Taxonomy" id="2201899"/>
    <lineage>
        <taxon>Bacteria</taxon>
        <taxon>Pseudomonadati</taxon>
        <taxon>Pseudomonadota</taxon>
        <taxon>Alphaproteobacteria</taxon>
        <taxon>Hyphomicrobiales</taxon>
        <taxon>Brucellaceae</taxon>
        <taxon>Falsochrobactrum</taxon>
    </lineage>
</organism>
<dbReference type="RefSeq" id="WP_109707043.1">
    <property type="nucleotide sequence ID" value="NZ_QGDB01000004.1"/>
</dbReference>
<sequence length="412" mass="44871">MTTRLSFARERINVLLLEGINQSAVDYFKSAGYTNIVHMPKALDKAELIEAIASAHIIGIRSRTQLTDEVFEAAQRLIAVGCYSVGTNQVDLKAARKRGIPVFNAPFSNTRSVAELVIGEIIMLMRRIFPRSVKAHAGGWEKSAIGSREVRGKTLGIVGYGNIGSQVGNLAESLGMNVRYYDTTDKLQYGNVIPTETLDELLAISDVVSLHVPSNKSTAKMITEARLRKMKKGAFLINNARGSVVDLDALARALNDGHLAGAAIDVFPTEPASNKDPFSTPLQGVENVILTPHIGGSTEEAQERIGTEVARKLVEYSDVGSTLGAVNFPQVQLPPRPTGTRFMHVHENRPGILNSLVNIFSSNNINIVSQFLQTDGEVGYVVIEADAMDDFSDDVLQALREIPGTIRTRLLY</sequence>
<evidence type="ECO:0000256" key="4">
    <source>
        <dbReference type="ARBA" id="ARBA00013001"/>
    </source>
</evidence>
<evidence type="ECO:0000256" key="1">
    <source>
        <dbReference type="ARBA" id="ARBA00003800"/>
    </source>
</evidence>
<comment type="function">
    <text evidence="1">Catalyzes the reversible oxidation of 3-phospho-D-glycerate to 3-phosphonooxypyruvate, the first step of the phosphorylated L-serine biosynthesis pathway. Also catalyzes the reversible oxidation of 2-hydroxyglutarate to 2-oxoglutarate.</text>
</comment>
<reference evidence="14 15" key="1">
    <citation type="submission" date="2018-05" db="EMBL/GenBank/DDBJ databases">
        <title>Comparative genomic sequence analysis between strain HN4 and CCM 8460T (Falsochrobactrum ovis) will provide more evidence to prove that HN4 is a new species of Falsochrobactrum.</title>
        <authorList>
            <person name="Lyu W."/>
            <person name="Sun L."/>
            <person name="Yao L."/>
        </authorList>
    </citation>
    <scope>NUCLEOTIDE SEQUENCE [LARGE SCALE GENOMIC DNA]</scope>
    <source>
        <strain evidence="14 15">HN4</strain>
    </source>
</reference>
<dbReference type="CDD" id="cd04901">
    <property type="entry name" value="ACT_3PGDH"/>
    <property type="match status" value="1"/>
</dbReference>
<dbReference type="EC" id="1.1.1.399" evidence="4"/>
<dbReference type="EMBL" id="QGDB01000004">
    <property type="protein sequence ID" value="PWL17532.1"/>
    <property type="molecule type" value="Genomic_DNA"/>
</dbReference>
<dbReference type="InterPro" id="IPR036291">
    <property type="entry name" value="NAD(P)-bd_dom_sf"/>
</dbReference>
<evidence type="ECO:0000256" key="3">
    <source>
        <dbReference type="ARBA" id="ARBA00005854"/>
    </source>
</evidence>
<comment type="pathway">
    <text evidence="2">Amino-acid biosynthesis; L-serine biosynthesis; L-serine from 3-phospho-D-glycerate: step 1/3.</text>
</comment>
<dbReference type="GO" id="GO:0047545">
    <property type="term" value="F:(S)-2-hydroxyglutarate dehydrogenase activity"/>
    <property type="evidence" value="ECO:0007669"/>
    <property type="project" value="UniProtKB-ARBA"/>
</dbReference>
<comment type="caution">
    <text evidence="14">The sequence shown here is derived from an EMBL/GenBank/DDBJ whole genome shotgun (WGS) entry which is preliminary data.</text>
</comment>
<dbReference type="SUPFAM" id="SSF55021">
    <property type="entry name" value="ACT-like"/>
    <property type="match status" value="1"/>
</dbReference>
<dbReference type="UniPathway" id="UPA00135">
    <property type="reaction ID" value="UER00196"/>
</dbReference>
<dbReference type="InterPro" id="IPR045865">
    <property type="entry name" value="ACT-like_dom_sf"/>
</dbReference>
<dbReference type="NCBIfam" id="NF008759">
    <property type="entry name" value="PRK11790.1"/>
    <property type="match status" value="1"/>
</dbReference>
<dbReference type="InterPro" id="IPR002912">
    <property type="entry name" value="ACT_dom"/>
</dbReference>
<keyword evidence="15" id="KW-1185">Reference proteome</keyword>
<evidence type="ECO:0000256" key="8">
    <source>
        <dbReference type="ARBA" id="ARBA00023027"/>
    </source>
</evidence>
<evidence type="ECO:0000256" key="5">
    <source>
        <dbReference type="ARBA" id="ARBA00013143"/>
    </source>
</evidence>
<evidence type="ECO:0000256" key="9">
    <source>
        <dbReference type="ARBA" id="ARBA00030455"/>
    </source>
</evidence>
<dbReference type="SUPFAM" id="SSF52283">
    <property type="entry name" value="Formate/glycerate dehydrogenase catalytic domain-like"/>
    <property type="match status" value="1"/>
</dbReference>
<dbReference type="InterPro" id="IPR054480">
    <property type="entry name" value="AHAS_small-like_ACT"/>
</dbReference>
<evidence type="ECO:0000256" key="7">
    <source>
        <dbReference type="ARBA" id="ARBA00023002"/>
    </source>
</evidence>
<dbReference type="Pfam" id="PF22629">
    <property type="entry name" value="ACT_AHAS_ss"/>
    <property type="match status" value="1"/>
</dbReference>
<dbReference type="Pfam" id="PF00389">
    <property type="entry name" value="2-Hacid_dh"/>
    <property type="match status" value="1"/>
</dbReference>
<dbReference type="Gene3D" id="3.40.50.720">
    <property type="entry name" value="NAD(P)-binding Rossmann-like Domain"/>
    <property type="match status" value="2"/>
</dbReference>
<dbReference type="CDD" id="cd12176">
    <property type="entry name" value="PGDH_3"/>
    <property type="match status" value="1"/>
</dbReference>
<evidence type="ECO:0000256" key="10">
    <source>
        <dbReference type="ARBA" id="ARBA00048126"/>
    </source>
</evidence>
<dbReference type="Pfam" id="PF02826">
    <property type="entry name" value="2-Hacid_dh_C"/>
    <property type="match status" value="1"/>
</dbReference>
<dbReference type="InterPro" id="IPR006140">
    <property type="entry name" value="D-isomer_DH_NAD-bd"/>
</dbReference>
<dbReference type="GO" id="GO:0051287">
    <property type="term" value="F:NAD binding"/>
    <property type="evidence" value="ECO:0007669"/>
    <property type="project" value="InterPro"/>
</dbReference>
<proteinExistence type="inferred from homology"/>
<dbReference type="InterPro" id="IPR050418">
    <property type="entry name" value="D-iso_2-hydroxyacid_DH_PdxB"/>
</dbReference>
<dbReference type="Proteomes" id="UP000245865">
    <property type="component" value="Unassembled WGS sequence"/>
</dbReference>
<dbReference type="PANTHER" id="PTHR43761">
    <property type="entry name" value="D-ISOMER SPECIFIC 2-HYDROXYACID DEHYDROGENASE FAMILY PROTEIN (AFU_ORTHOLOGUE AFUA_1G13630)"/>
    <property type="match status" value="1"/>
</dbReference>
<feature type="domain" description="ACT" evidence="13">
    <location>
        <begin position="341"/>
        <end position="412"/>
    </location>
</feature>
<name>A0A316J6J1_9HYPH</name>
<dbReference type="EC" id="1.1.1.95" evidence="5"/>
<evidence type="ECO:0000313" key="14">
    <source>
        <dbReference type="EMBL" id="PWL17532.1"/>
    </source>
</evidence>
<dbReference type="PANTHER" id="PTHR43761:SF1">
    <property type="entry name" value="D-ISOMER SPECIFIC 2-HYDROXYACID DEHYDROGENASE CATALYTIC DOMAIN-CONTAINING PROTEIN-RELATED"/>
    <property type="match status" value="1"/>
</dbReference>
<comment type="catalytic activity">
    <reaction evidence="11">
        <text>(2R)-3-phosphoglycerate + NAD(+) = 3-phosphooxypyruvate + NADH + H(+)</text>
        <dbReference type="Rhea" id="RHEA:12641"/>
        <dbReference type="ChEBI" id="CHEBI:15378"/>
        <dbReference type="ChEBI" id="CHEBI:18110"/>
        <dbReference type="ChEBI" id="CHEBI:57540"/>
        <dbReference type="ChEBI" id="CHEBI:57945"/>
        <dbReference type="ChEBI" id="CHEBI:58272"/>
        <dbReference type="EC" id="1.1.1.95"/>
    </reaction>
</comment>
<dbReference type="InterPro" id="IPR029752">
    <property type="entry name" value="D-isomer_DH_CS1"/>
</dbReference>
<evidence type="ECO:0000259" key="13">
    <source>
        <dbReference type="PROSITE" id="PS51671"/>
    </source>
</evidence>